<reference evidence="3" key="1">
    <citation type="journal article" date="2019" name="Sci. Rep.">
        <title>Draft genome of Tanacetum cinerariifolium, the natural source of mosquito coil.</title>
        <authorList>
            <person name="Yamashiro T."/>
            <person name="Shiraishi A."/>
            <person name="Satake H."/>
            <person name="Nakayama K."/>
        </authorList>
    </citation>
    <scope>NUCLEOTIDE SEQUENCE</scope>
</reference>
<dbReference type="EMBL" id="BKCJ010006588">
    <property type="protein sequence ID" value="GEU72912.1"/>
    <property type="molecule type" value="Genomic_DNA"/>
</dbReference>
<evidence type="ECO:0000256" key="1">
    <source>
        <dbReference type="SAM" id="MobiDB-lite"/>
    </source>
</evidence>
<dbReference type="AlphaFoldDB" id="A0A6L2MJF7"/>
<evidence type="ECO:0000313" key="3">
    <source>
        <dbReference type="EMBL" id="GEU72912.1"/>
    </source>
</evidence>
<sequence>MHFWFLILSFLVRFDAVLEPRSPLMETIHVIFDKLTAMASEHDSLEPVFQRFINDDSSAESMNIPSKEDFYNLFRPMYEVYFEKKSSEMSISFDAQQVHNHEDLHSTSSIIVEEHKAPPIVTTYEEQTSPISLNEVDEFNQEDFVDFDGIMVFVSYDVPNFKDAESSTISLDPSNMHEFHQNSSWQNYTDKLMFTKMNYVYPTNDMLSWMPTKTMDSNKKIDLDNPLCPNKSRILATILQNHPPRFSIAASSLVPWIYLGHFWHTLKNIFNSRKHKDGVGMKISSWMINDEMKLTENYRILRIPQRRSTRLTPPTSIQTTAEADDIILQDTIQLSLAKQKSHDELEAKQNVQQVEEHLIAEEIEKLVEGAENVENVEVDSSTLRQDDTQIVSDTRLEPRSYKESPEVEITIAEQPINAIDEEKESVEDDYELRRREKGKHVEESRITLSPTTIRSPRTHSILIYLDIKKIQELTVTDPLPSSSTPLSFLPKFKLSAINRLLSLFKPKPKRFKNDKSFFDEFQGCYGYLFEHLKTRFHVSDTPCTPFAVRPKDKENTHDDAHPEGDNSEKRQKTYEHGTFVFGESSFDQDYESEPGPSTSGIGKYKVFSIIFKPVYGIIYKNNKKEKRVMRHQEVHKFYDATLKRVLEGLKSYNNDVKHGYMTPSLSNEYVEYLQMFKEEIKERLKHHAQMRR</sequence>
<feature type="signal peptide" evidence="2">
    <location>
        <begin position="1"/>
        <end position="16"/>
    </location>
</feature>
<proteinExistence type="predicted"/>
<comment type="caution">
    <text evidence="3">The sequence shown here is derived from an EMBL/GenBank/DDBJ whole genome shotgun (WGS) entry which is preliminary data.</text>
</comment>
<feature type="chain" id="PRO_5026836442" evidence="2">
    <location>
        <begin position="17"/>
        <end position="692"/>
    </location>
</feature>
<keyword evidence="2" id="KW-0732">Signal</keyword>
<feature type="region of interest" description="Disordered" evidence="1">
    <location>
        <begin position="547"/>
        <end position="572"/>
    </location>
</feature>
<feature type="compositionally biased region" description="Basic and acidic residues" evidence="1">
    <location>
        <begin position="549"/>
        <end position="572"/>
    </location>
</feature>
<gene>
    <name evidence="3" type="ORF">Tci_044890</name>
</gene>
<evidence type="ECO:0000256" key="2">
    <source>
        <dbReference type="SAM" id="SignalP"/>
    </source>
</evidence>
<organism evidence="3">
    <name type="scientific">Tanacetum cinerariifolium</name>
    <name type="common">Dalmatian daisy</name>
    <name type="synonym">Chrysanthemum cinerariifolium</name>
    <dbReference type="NCBI Taxonomy" id="118510"/>
    <lineage>
        <taxon>Eukaryota</taxon>
        <taxon>Viridiplantae</taxon>
        <taxon>Streptophyta</taxon>
        <taxon>Embryophyta</taxon>
        <taxon>Tracheophyta</taxon>
        <taxon>Spermatophyta</taxon>
        <taxon>Magnoliopsida</taxon>
        <taxon>eudicotyledons</taxon>
        <taxon>Gunneridae</taxon>
        <taxon>Pentapetalae</taxon>
        <taxon>asterids</taxon>
        <taxon>campanulids</taxon>
        <taxon>Asterales</taxon>
        <taxon>Asteraceae</taxon>
        <taxon>Asteroideae</taxon>
        <taxon>Anthemideae</taxon>
        <taxon>Anthemidinae</taxon>
        <taxon>Tanacetum</taxon>
    </lineage>
</organism>
<protein>
    <submittedName>
        <fullName evidence="3">Uncharacterized protein</fullName>
    </submittedName>
</protein>
<name>A0A6L2MJF7_TANCI</name>
<accession>A0A6L2MJF7</accession>